<dbReference type="eggNOG" id="COG3137">
    <property type="taxonomic scope" value="Bacteria"/>
</dbReference>
<dbReference type="AlphaFoldDB" id="D5EPC0"/>
<dbReference type="EMBL" id="CP001998">
    <property type="protein sequence ID" value="ADE55630.1"/>
    <property type="molecule type" value="Genomic_DNA"/>
</dbReference>
<evidence type="ECO:0000256" key="1">
    <source>
        <dbReference type="SAM" id="SignalP"/>
    </source>
</evidence>
<evidence type="ECO:0008006" key="4">
    <source>
        <dbReference type="Google" id="ProtNLM"/>
    </source>
</evidence>
<dbReference type="InterPro" id="IPR007433">
    <property type="entry name" value="DUF481"/>
</dbReference>
<gene>
    <name evidence="2" type="ordered locus">Caka_2614</name>
</gene>
<name>D5EPC0_CORAD</name>
<dbReference type="KEGG" id="caa:Caka_2614"/>
<feature type="signal peptide" evidence="1">
    <location>
        <begin position="1"/>
        <end position="22"/>
    </location>
</feature>
<evidence type="ECO:0000313" key="3">
    <source>
        <dbReference type="Proteomes" id="UP000000925"/>
    </source>
</evidence>
<organism evidence="2 3">
    <name type="scientific">Coraliomargarita akajimensis (strain DSM 45221 / IAM 15411 / JCM 23193 / KCTC 12865 / 04OKA010-24)</name>
    <dbReference type="NCBI Taxonomy" id="583355"/>
    <lineage>
        <taxon>Bacteria</taxon>
        <taxon>Pseudomonadati</taxon>
        <taxon>Verrucomicrobiota</taxon>
        <taxon>Opitutia</taxon>
        <taxon>Puniceicoccales</taxon>
        <taxon>Coraliomargaritaceae</taxon>
        <taxon>Coraliomargarita</taxon>
    </lineage>
</organism>
<proteinExistence type="predicted"/>
<keyword evidence="3" id="KW-1185">Reference proteome</keyword>
<accession>D5EPC0</accession>
<dbReference type="HOGENOM" id="CLU_743374_0_0_0"/>
<reference evidence="2 3" key="1">
    <citation type="journal article" date="2010" name="Stand. Genomic Sci.">
        <title>Complete genome sequence of Coraliomargarita akajimensis type strain (04OKA010-24).</title>
        <authorList>
            <person name="Mavromatis K."/>
            <person name="Abt B."/>
            <person name="Brambilla E."/>
            <person name="Lapidus A."/>
            <person name="Copeland A."/>
            <person name="Deshpande S."/>
            <person name="Nolan M."/>
            <person name="Lucas S."/>
            <person name="Tice H."/>
            <person name="Cheng J.F."/>
            <person name="Han C."/>
            <person name="Detter J.C."/>
            <person name="Woyke T."/>
            <person name="Goodwin L."/>
            <person name="Pitluck S."/>
            <person name="Held B."/>
            <person name="Brettin T."/>
            <person name="Tapia R."/>
            <person name="Ivanova N."/>
            <person name="Mikhailova N."/>
            <person name="Pati A."/>
            <person name="Liolios K."/>
            <person name="Chen A."/>
            <person name="Palaniappan K."/>
            <person name="Land M."/>
            <person name="Hauser L."/>
            <person name="Chang Y.J."/>
            <person name="Jeffries C.D."/>
            <person name="Rohde M."/>
            <person name="Goker M."/>
            <person name="Bristow J."/>
            <person name="Eisen J.A."/>
            <person name="Markowitz V."/>
            <person name="Hugenholtz P."/>
            <person name="Klenk H.P."/>
            <person name="Kyrpides N.C."/>
        </authorList>
    </citation>
    <scope>NUCLEOTIDE SEQUENCE [LARGE SCALE GENOMIC DNA]</scope>
    <source>
        <strain evidence="3">DSM 45221 / IAM 15411 / JCM 23193 / KCTC 12865</strain>
    </source>
</reference>
<sequence>MHLRTLSTFALCCCLSGVSSQAAESLNGSGEPTRFIPPAPAHDPNWDWLQLTSGEWLKGEVKSMYDEELEFDSDELGIVIIDAEDIAQLISGGQMSVNMGKRQRYDGRVLIQDQQLTIVRGEQRKSVAFADVVSMSSASEKEIDKWSVKLGLGANFRGGNTEQVEYNANVTIDRVAALSRFHFDYLGNLNETNGLETENNHRANSYLDYYFSNRWFYRVLKLEYYRDPFQNVEHRLTVSTEIGFAFIDTDRITWDITTGPGYQWNRLTTDNGTESTENYVGISSSTLEWEWNRRQDFTASYQATYVNEEAGGWQQNLTLKLENEILDDLDFDITFIWDRIGQPITGSDGKTPEPNDYRLLFSLSYSL</sequence>
<protein>
    <recommendedName>
        <fullName evidence="4">DUF481 domain-containing protein</fullName>
    </recommendedName>
</protein>
<dbReference type="Proteomes" id="UP000000925">
    <property type="component" value="Chromosome"/>
</dbReference>
<dbReference type="Pfam" id="PF04338">
    <property type="entry name" value="DUF481"/>
    <property type="match status" value="1"/>
</dbReference>
<evidence type="ECO:0000313" key="2">
    <source>
        <dbReference type="EMBL" id="ADE55630.1"/>
    </source>
</evidence>
<dbReference type="OrthoDB" id="195135at2"/>
<dbReference type="STRING" id="583355.Caka_2614"/>
<keyword evidence="1" id="KW-0732">Signal</keyword>
<dbReference type="RefSeq" id="WP_013044352.1">
    <property type="nucleotide sequence ID" value="NC_014008.1"/>
</dbReference>
<feature type="chain" id="PRO_5003070875" description="DUF481 domain-containing protein" evidence="1">
    <location>
        <begin position="23"/>
        <end position="367"/>
    </location>
</feature>